<evidence type="ECO:0000313" key="11">
    <source>
        <dbReference type="Proteomes" id="UP000317093"/>
    </source>
</evidence>
<evidence type="ECO:0000256" key="3">
    <source>
        <dbReference type="ARBA" id="ARBA00012579"/>
    </source>
</evidence>
<dbReference type="NCBIfam" id="TIGR00151">
    <property type="entry name" value="ispF"/>
    <property type="match status" value="1"/>
</dbReference>
<evidence type="ECO:0000256" key="4">
    <source>
        <dbReference type="ARBA" id="ARBA00022723"/>
    </source>
</evidence>
<dbReference type="Gene3D" id="3.30.1330.50">
    <property type="entry name" value="2-C-methyl-D-erythritol 2,4-cyclodiphosphate synthase"/>
    <property type="match status" value="1"/>
</dbReference>
<evidence type="ECO:0000313" key="10">
    <source>
        <dbReference type="EMBL" id="QDU62062.1"/>
    </source>
</evidence>
<dbReference type="KEGG" id="knv:Pan216_29280"/>
<dbReference type="PROSITE" id="PS01350">
    <property type="entry name" value="ISPF"/>
    <property type="match status" value="1"/>
</dbReference>
<feature type="binding site" evidence="7">
    <location>
        <position position="146"/>
    </location>
    <ligand>
        <name>4-CDP-2-C-methyl-D-erythritol 2-phosphate</name>
        <dbReference type="ChEBI" id="CHEBI:57919"/>
    </ligand>
</feature>
<dbReference type="EC" id="4.6.1.12" evidence="3 7"/>
<proteinExistence type="inferred from homology"/>
<keyword evidence="5 7" id="KW-0414">Isoprene biosynthesis</keyword>
<dbReference type="InterPro" id="IPR036571">
    <property type="entry name" value="MECDP_synthase_sf"/>
</dbReference>
<dbReference type="OrthoDB" id="9804336at2"/>
<feature type="binding site" evidence="7">
    <location>
        <position position="46"/>
    </location>
    <ligand>
        <name>a divalent metal cation</name>
        <dbReference type="ChEBI" id="CHEBI:60240"/>
    </ligand>
</feature>
<feature type="binding site" evidence="7">
    <location>
        <position position="14"/>
    </location>
    <ligand>
        <name>a divalent metal cation</name>
        <dbReference type="ChEBI" id="CHEBI:60240"/>
    </ligand>
</feature>
<feature type="binding site" evidence="7">
    <location>
        <begin position="65"/>
        <end position="69"/>
    </location>
    <ligand>
        <name>4-CDP-2-C-methyl-D-erythritol 2-phosphate</name>
        <dbReference type="ChEBI" id="CHEBI:57919"/>
    </ligand>
</feature>
<sequence length="165" mass="17476">MVTPMRVGHGHDTHRFGEERPLLIGGVEIPHPIGLVGHSDADVLFHAVTDALLGATGQGDIGEWFPDTDPAHKDQDSRELLADVVASVRKLGAEIVNIDCTIHAQRPKLSPHKPAIRESVARTLGIPADRVNIKAKTGEKVGPIGRSEAIVADAVVLVSMEGTGS</sequence>
<dbReference type="AlphaFoldDB" id="A0A518B539"/>
<dbReference type="HAMAP" id="MF_00107">
    <property type="entry name" value="IspF"/>
    <property type="match status" value="1"/>
</dbReference>
<dbReference type="EMBL" id="CP036279">
    <property type="protein sequence ID" value="QDU62062.1"/>
    <property type="molecule type" value="Genomic_DNA"/>
</dbReference>
<dbReference type="RefSeq" id="WP_145258568.1">
    <property type="nucleotide sequence ID" value="NZ_CP036279.1"/>
</dbReference>
<feature type="site" description="Transition state stabilizer" evidence="7">
    <location>
        <position position="137"/>
    </location>
</feature>
<organism evidence="10 11">
    <name type="scientific">Kolteria novifilia</name>
    <dbReference type="NCBI Taxonomy" id="2527975"/>
    <lineage>
        <taxon>Bacteria</taxon>
        <taxon>Pseudomonadati</taxon>
        <taxon>Planctomycetota</taxon>
        <taxon>Planctomycetia</taxon>
        <taxon>Kolteriales</taxon>
        <taxon>Kolteriaceae</taxon>
        <taxon>Kolteria</taxon>
    </lineage>
</organism>
<dbReference type="GO" id="GO:0019288">
    <property type="term" value="P:isopentenyl diphosphate biosynthetic process, methylerythritol 4-phosphate pathway"/>
    <property type="evidence" value="ECO:0007669"/>
    <property type="project" value="UniProtKB-UniRule"/>
</dbReference>
<comment type="similarity">
    <text evidence="7 8">Belongs to the IspF family.</text>
</comment>
<dbReference type="InterPro" id="IPR020555">
    <property type="entry name" value="MECDP_synthase_CS"/>
</dbReference>
<keyword evidence="11" id="KW-1185">Reference proteome</keyword>
<evidence type="ECO:0000256" key="8">
    <source>
        <dbReference type="RuleBase" id="RU004395"/>
    </source>
</evidence>
<keyword evidence="4 7" id="KW-0479">Metal-binding</keyword>
<dbReference type="GO" id="GO:0008685">
    <property type="term" value="F:2-C-methyl-D-erythritol 2,4-cyclodiphosphate synthase activity"/>
    <property type="evidence" value="ECO:0007669"/>
    <property type="project" value="UniProtKB-UniRule"/>
</dbReference>
<evidence type="ECO:0000259" key="9">
    <source>
        <dbReference type="Pfam" id="PF02542"/>
    </source>
</evidence>
<keyword evidence="6 7" id="KW-0456">Lyase</keyword>
<dbReference type="UniPathway" id="UPA00056">
    <property type="reaction ID" value="UER00095"/>
</dbReference>
<dbReference type="GO" id="GO:0046872">
    <property type="term" value="F:metal ion binding"/>
    <property type="evidence" value="ECO:0007669"/>
    <property type="project" value="UniProtKB-KW"/>
</dbReference>
<comment type="function">
    <text evidence="7">Involved in the biosynthesis of isopentenyl diphosphate (IPP) and dimethylallyl diphosphate (DMAPP), two major building blocks of isoprenoid compounds. Catalyzes the conversion of 4-diphosphocytidyl-2-C-methyl-D-erythritol 2-phosphate (CDP-ME2P) to 2-C-methyl-D-erythritol 2,4-cyclodiphosphate (ME-CPP) with a corresponding release of cytidine 5-monophosphate (CMP).</text>
</comment>
<evidence type="ECO:0000256" key="7">
    <source>
        <dbReference type="HAMAP-Rule" id="MF_00107"/>
    </source>
</evidence>
<comment type="caution">
    <text evidence="7">Lacks conserved residue(s) required for the propagation of feature annotation.</text>
</comment>
<evidence type="ECO:0000256" key="5">
    <source>
        <dbReference type="ARBA" id="ARBA00023229"/>
    </source>
</evidence>
<name>A0A518B539_9BACT</name>
<dbReference type="Proteomes" id="UP000317093">
    <property type="component" value="Chromosome"/>
</dbReference>
<dbReference type="Pfam" id="PF02542">
    <property type="entry name" value="YgbB"/>
    <property type="match status" value="1"/>
</dbReference>
<dbReference type="InterPro" id="IPR003526">
    <property type="entry name" value="MECDP_synthase"/>
</dbReference>
<evidence type="ECO:0000256" key="1">
    <source>
        <dbReference type="ARBA" id="ARBA00000200"/>
    </source>
</evidence>
<gene>
    <name evidence="7 10" type="primary">ispF</name>
    <name evidence="10" type="ORF">Pan216_29280</name>
</gene>
<protein>
    <recommendedName>
        <fullName evidence="3 7">2-C-methyl-D-erythritol 2,4-cyclodiphosphate synthase</fullName>
        <shortName evidence="7">MECDP-synthase</shortName>
        <shortName evidence="7">MECPP-synthase</shortName>
        <shortName evidence="7">MECPS</shortName>
        <ecNumber evidence="3 7">4.6.1.12</ecNumber>
    </recommendedName>
</protein>
<comment type="cofactor">
    <cofactor evidence="7">
        <name>a divalent metal cation</name>
        <dbReference type="ChEBI" id="CHEBI:60240"/>
    </cofactor>
    <text evidence="7">Binds 1 divalent metal cation per subunit.</text>
</comment>
<accession>A0A518B539</accession>
<comment type="catalytic activity">
    <reaction evidence="1 7 8">
        <text>4-CDP-2-C-methyl-D-erythritol 2-phosphate = 2-C-methyl-D-erythritol 2,4-cyclic diphosphate + CMP</text>
        <dbReference type="Rhea" id="RHEA:23864"/>
        <dbReference type="ChEBI" id="CHEBI:57919"/>
        <dbReference type="ChEBI" id="CHEBI:58483"/>
        <dbReference type="ChEBI" id="CHEBI:60377"/>
        <dbReference type="EC" id="4.6.1.12"/>
    </reaction>
</comment>
<dbReference type="SUPFAM" id="SSF69765">
    <property type="entry name" value="IpsF-like"/>
    <property type="match status" value="1"/>
</dbReference>
<evidence type="ECO:0000256" key="6">
    <source>
        <dbReference type="ARBA" id="ARBA00023239"/>
    </source>
</evidence>
<comment type="pathway">
    <text evidence="2 7">Isoprenoid biosynthesis; isopentenyl diphosphate biosynthesis via DXP pathway; isopentenyl diphosphate from 1-deoxy-D-xylulose 5-phosphate: step 4/6.</text>
</comment>
<feature type="binding site" evidence="7">
    <location>
        <begin position="60"/>
        <end position="62"/>
    </location>
    <ligand>
        <name>4-CDP-2-C-methyl-D-erythritol 2-phosphate</name>
        <dbReference type="ChEBI" id="CHEBI:57919"/>
    </ligand>
</feature>
<evidence type="ECO:0000256" key="2">
    <source>
        <dbReference type="ARBA" id="ARBA00004709"/>
    </source>
</evidence>
<feature type="binding site" evidence="7">
    <location>
        <position position="12"/>
    </location>
    <ligand>
        <name>a divalent metal cation</name>
        <dbReference type="ChEBI" id="CHEBI:60240"/>
    </ligand>
</feature>
<reference evidence="10 11" key="1">
    <citation type="submission" date="2019-02" db="EMBL/GenBank/DDBJ databases">
        <title>Deep-cultivation of Planctomycetes and their phenomic and genomic characterization uncovers novel biology.</title>
        <authorList>
            <person name="Wiegand S."/>
            <person name="Jogler M."/>
            <person name="Boedeker C."/>
            <person name="Pinto D."/>
            <person name="Vollmers J."/>
            <person name="Rivas-Marin E."/>
            <person name="Kohn T."/>
            <person name="Peeters S.H."/>
            <person name="Heuer A."/>
            <person name="Rast P."/>
            <person name="Oberbeckmann S."/>
            <person name="Bunk B."/>
            <person name="Jeske O."/>
            <person name="Meyerdierks A."/>
            <person name="Storesund J.E."/>
            <person name="Kallscheuer N."/>
            <person name="Luecker S."/>
            <person name="Lage O.M."/>
            <person name="Pohl T."/>
            <person name="Merkel B.J."/>
            <person name="Hornburger P."/>
            <person name="Mueller R.-W."/>
            <person name="Bruemmer F."/>
            <person name="Labrenz M."/>
            <person name="Spormann A.M."/>
            <person name="Op den Camp H."/>
            <person name="Overmann J."/>
            <person name="Amann R."/>
            <person name="Jetten M.S.M."/>
            <person name="Mascher T."/>
            <person name="Medema M.H."/>
            <person name="Devos D.P."/>
            <person name="Kaster A.-K."/>
            <person name="Ovreas L."/>
            <person name="Rohde M."/>
            <person name="Galperin M.Y."/>
            <person name="Jogler C."/>
        </authorList>
    </citation>
    <scope>NUCLEOTIDE SEQUENCE [LARGE SCALE GENOMIC DNA]</scope>
    <source>
        <strain evidence="10 11">Pan216</strain>
    </source>
</reference>
<feature type="domain" description="2-C-methyl-D-erythritol 2,4-cyclodiphosphate synthase" evidence="9">
    <location>
        <begin position="5"/>
        <end position="158"/>
    </location>
</feature>
<comment type="subunit">
    <text evidence="7">Homotrimer.</text>
</comment>
<dbReference type="CDD" id="cd00554">
    <property type="entry name" value="MECDP_synthase"/>
    <property type="match status" value="1"/>
</dbReference>
<feature type="binding site" evidence="7">
    <location>
        <begin position="38"/>
        <end position="39"/>
    </location>
    <ligand>
        <name>4-CDP-2-C-methyl-D-erythritol 2-phosphate</name>
        <dbReference type="ChEBI" id="CHEBI:57919"/>
    </ligand>
</feature>
<feature type="binding site" evidence="7">
    <location>
        <begin position="12"/>
        <end position="14"/>
    </location>
    <ligand>
        <name>4-CDP-2-C-methyl-D-erythritol 2-phosphate</name>
        <dbReference type="ChEBI" id="CHEBI:57919"/>
    </ligand>
</feature>
<dbReference type="PANTHER" id="PTHR43181">
    <property type="entry name" value="2-C-METHYL-D-ERYTHRITOL 2,4-CYCLODIPHOSPHATE SYNTHASE, CHLOROPLASTIC"/>
    <property type="match status" value="1"/>
</dbReference>
<dbReference type="PANTHER" id="PTHR43181:SF1">
    <property type="entry name" value="2-C-METHYL-D-ERYTHRITOL 2,4-CYCLODIPHOSPHATE SYNTHASE, CHLOROPLASTIC"/>
    <property type="match status" value="1"/>
</dbReference>
<feature type="site" description="Transition state stabilizer" evidence="7">
    <location>
        <position position="38"/>
    </location>
</feature>
<dbReference type="GO" id="GO:0016114">
    <property type="term" value="P:terpenoid biosynthetic process"/>
    <property type="evidence" value="ECO:0007669"/>
    <property type="project" value="InterPro"/>
</dbReference>